<dbReference type="OrthoDB" id="6350321at2759"/>
<dbReference type="Pfam" id="PF24681">
    <property type="entry name" value="Kelch_KLHDC2_KLHL20_DRC7"/>
    <property type="match status" value="1"/>
</dbReference>
<dbReference type="Proteomes" id="UP000801492">
    <property type="component" value="Unassembled WGS sequence"/>
</dbReference>
<evidence type="ECO:0008006" key="6">
    <source>
        <dbReference type="Google" id="ProtNLM"/>
    </source>
</evidence>
<accession>A0A8K0D411</accession>
<dbReference type="InterPro" id="IPR006652">
    <property type="entry name" value="Kelch_1"/>
</dbReference>
<keyword evidence="1" id="KW-0880">Kelch repeat</keyword>
<comment type="caution">
    <text evidence="4">The sequence shown here is derived from an EMBL/GenBank/DDBJ whole genome shotgun (WGS) entry which is preliminary data.</text>
</comment>
<dbReference type="InterPro" id="IPR015915">
    <property type="entry name" value="Kelch-typ_b-propeller"/>
</dbReference>
<keyword evidence="5" id="KW-1185">Reference proteome</keyword>
<organism evidence="4 5">
    <name type="scientific">Ignelater luminosus</name>
    <name type="common">Cucubano</name>
    <name type="synonym">Pyrophorus luminosus</name>
    <dbReference type="NCBI Taxonomy" id="2038154"/>
    <lineage>
        <taxon>Eukaryota</taxon>
        <taxon>Metazoa</taxon>
        <taxon>Ecdysozoa</taxon>
        <taxon>Arthropoda</taxon>
        <taxon>Hexapoda</taxon>
        <taxon>Insecta</taxon>
        <taxon>Pterygota</taxon>
        <taxon>Neoptera</taxon>
        <taxon>Endopterygota</taxon>
        <taxon>Coleoptera</taxon>
        <taxon>Polyphaga</taxon>
        <taxon>Elateriformia</taxon>
        <taxon>Elateroidea</taxon>
        <taxon>Elateridae</taxon>
        <taxon>Agrypninae</taxon>
        <taxon>Pyrophorini</taxon>
        <taxon>Ignelater</taxon>
    </lineage>
</organism>
<evidence type="ECO:0000256" key="3">
    <source>
        <dbReference type="SAM" id="MobiDB-lite"/>
    </source>
</evidence>
<proteinExistence type="predicted"/>
<dbReference type="EMBL" id="VTPC01004066">
    <property type="protein sequence ID" value="KAF2897544.1"/>
    <property type="molecule type" value="Genomic_DNA"/>
</dbReference>
<evidence type="ECO:0000256" key="1">
    <source>
        <dbReference type="ARBA" id="ARBA00022441"/>
    </source>
</evidence>
<evidence type="ECO:0000256" key="2">
    <source>
        <dbReference type="ARBA" id="ARBA00022737"/>
    </source>
</evidence>
<protein>
    <recommendedName>
        <fullName evidence="6">Kelch repeat protein</fullName>
    </recommendedName>
</protein>
<dbReference type="Gene3D" id="2.120.10.80">
    <property type="entry name" value="Kelch-type beta propeller"/>
    <property type="match status" value="2"/>
</dbReference>
<dbReference type="SMART" id="SM00612">
    <property type="entry name" value="Kelch"/>
    <property type="match status" value="5"/>
</dbReference>
<dbReference type="PANTHER" id="PTHR45632:SF3">
    <property type="entry name" value="KELCH-LIKE PROTEIN 32"/>
    <property type="match status" value="1"/>
</dbReference>
<dbReference type="SUPFAM" id="SSF117281">
    <property type="entry name" value="Kelch motif"/>
    <property type="match status" value="1"/>
</dbReference>
<dbReference type="PANTHER" id="PTHR45632">
    <property type="entry name" value="LD33804P"/>
    <property type="match status" value="1"/>
</dbReference>
<sequence length="261" mass="29205">MELHATPEKMFSGGADPRDDDVRGKSVVVDTVWSFEPVKRSWFSEGSLSTPRKNFGLVASNYSMYAIGGQDRMGRFFPETGSWEFQAPLKNPRMGVACTKYRDYIWVAGGMSGSRRNPLNDCVECYDIRKNQWTEITTLRFPRCFGRMFSMSDRLYLIGGAGKISEKEKTTTSVSAIDVWDPMNLEWKHQTDMAIPRHGHAIAYLGTQILIIGGVTTVYMRALSNTECYCTERGTWVRGIACLPTTLSGHAAVTLPPASLM</sequence>
<feature type="region of interest" description="Disordered" evidence="3">
    <location>
        <begin position="1"/>
        <end position="21"/>
    </location>
</feature>
<name>A0A8K0D411_IGNLU</name>
<dbReference type="AlphaFoldDB" id="A0A8K0D411"/>
<evidence type="ECO:0000313" key="5">
    <source>
        <dbReference type="Proteomes" id="UP000801492"/>
    </source>
</evidence>
<keyword evidence="2" id="KW-0677">Repeat</keyword>
<evidence type="ECO:0000313" key="4">
    <source>
        <dbReference type="EMBL" id="KAF2897544.1"/>
    </source>
</evidence>
<gene>
    <name evidence="4" type="ORF">ILUMI_08630</name>
</gene>
<reference evidence="4" key="1">
    <citation type="submission" date="2019-08" db="EMBL/GenBank/DDBJ databases">
        <title>The genome of the North American firefly Photinus pyralis.</title>
        <authorList>
            <consortium name="Photinus pyralis genome working group"/>
            <person name="Fallon T.R."/>
            <person name="Sander Lower S.E."/>
            <person name="Weng J.-K."/>
        </authorList>
    </citation>
    <scope>NUCLEOTIDE SEQUENCE</scope>
    <source>
        <strain evidence="4">TRF0915ILg1</strain>
        <tissue evidence="4">Whole body</tissue>
    </source>
</reference>